<keyword evidence="4" id="KW-1185">Reference proteome</keyword>
<evidence type="ECO:0000256" key="1">
    <source>
        <dbReference type="PROSITE-ProRule" id="PRU00325"/>
    </source>
</evidence>
<name>A0AAD7QRG3_9ASCO</name>
<sequence>MHVCASEYPSRHGKGSSLRHPLLPKVAFDNADPQQTFFETYEEMHASSIKELLSYCKSIDQPKVFRSFGSNWYRPEFRNVGSRWEIASLCGRPGSAAPLWRIAAGREKPSVYKDFVHVWRKCAETVDRTTIDKRDGFYFTHKDKLICSCPEFVFNSRYLCKHLVSYYSSPHPDGNGRYVVQPPPSFTPDLFQEHLALIRFNDFDLTVPVAIGSGIKLSDSGDADTGPSAYAQELTSFQPSLSENPEVREDNDEESLGLLRILQWATGYL</sequence>
<keyword evidence="1" id="KW-0863">Zinc-finger</keyword>
<organism evidence="3 4">
    <name type="scientific">Lipomyces tetrasporus</name>
    <dbReference type="NCBI Taxonomy" id="54092"/>
    <lineage>
        <taxon>Eukaryota</taxon>
        <taxon>Fungi</taxon>
        <taxon>Dikarya</taxon>
        <taxon>Ascomycota</taxon>
        <taxon>Saccharomycotina</taxon>
        <taxon>Lipomycetes</taxon>
        <taxon>Lipomycetales</taxon>
        <taxon>Lipomycetaceae</taxon>
        <taxon>Lipomyces</taxon>
    </lineage>
</organism>
<dbReference type="GO" id="GO:0008270">
    <property type="term" value="F:zinc ion binding"/>
    <property type="evidence" value="ECO:0007669"/>
    <property type="project" value="UniProtKB-KW"/>
</dbReference>
<evidence type="ECO:0000313" key="3">
    <source>
        <dbReference type="EMBL" id="KAJ8100197.1"/>
    </source>
</evidence>
<reference evidence="3" key="1">
    <citation type="submission" date="2023-03" db="EMBL/GenBank/DDBJ databases">
        <title>Near-Complete genome sequence of Lipomyces tetrasporous NRRL Y-64009, an oleaginous yeast capable of growing on lignocellulosic hydrolysates.</title>
        <authorList>
            <consortium name="Lawrence Berkeley National Laboratory"/>
            <person name="Jagtap S.S."/>
            <person name="Liu J.-J."/>
            <person name="Walukiewicz H.E."/>
            <person name="Pangilinan J."/>
            <person name="Lipzen A."/>
            <person name="Ahrendt S."/>
            <person name="Koriabine M."/>
            <person name="Cobaugh K."/>
            <person name="Salamov A."/>
            <person name="Yoshinaga Y."/>
            <person name="Ng V."/>
            <person name="Daum C."/>
            <person name="Grigoriev I.V."/>
            <person name="Slininger P.J."/>
            <person name="Dien B.S."/>
            <person name="Jin Y.-S."/>
            <person name="Rao C.V."/>
        </authorList>
    </citation>
    <scope>NUCLEOTIDE SEQUENCE</scope>
    <source>
        <strain evidence="3">NRRL Y-64009</strain>
    </source>
</reference>
<feature type="domain" description="SWIM-type" evidence="2">
    <location>
        <begin position="138"/>
        <end position="171"/>
    </location>
</feature>
<dbReference type="InterPro" id="IPR007527">
    <property type="entry name" value="Znf_SWIM"/>
</dbReference>
<gene>
    <name evidence="3" type="ORF">POJ06DRAFT_275319</name>
</gene>
<dbReference type="Proteomes" id="UP001217417">
    <property type="component" value="Unassembled WGS sequence"/>
</dbReference>
<accession>A0AAD7QRG3</accession>
<dbReference type="PROSITE" id="PS50966">
    <property type="entry name" value="ZF_SWIM"/>
    <property type="match status" value="1"/>
</dbReference>
<dbReference type="GeneID" id="80884808"/>
<dbReference type="AlphaFoldDB" id="A0AAD7QRG3"/>
<keyword evidence="1" id="KW-0862">Zinc</keyword>
<proteinExistence type="predicted"/>
<dbReference type="RefSeq" id="XP_056043647.1">
    <property type="nucleotide sequence ID" value="XM_056189642.1"/>
</dbReference>
<comment type="caution">
    <text evidence="3">The sequence shown here is derived from an EMBL/GenBank/DDBJ whole genome shotgun (WGS) entry which is preliminary data.</text>
</comment>
<protein>
    <recommendedName>
        <fullName evidence="2">SWIM-type domain-containing protein</fullName>
    </recommendedName>
</protein>
<keyword evidence="1" id="KW-0479">Metal-binding</keyword>
<dbReference type="EMBL" id="JARPMG010000005">
    <property type="protein sequence ID" value="KAJ8100197.1"/>
    <property type="molecule type" value="Genomic_DNA"/>
</dbReference>
<evidence type="ECO:0000259" key="2">
    <source>
        <dbReference type="PROSITE" id="PS50966"/>
    </source>
</evidence>
<evidence type="ECO:0000313" key="4">
    <source>
        <dbReference type="Proteomes" id="UP001217417"/>
    </source>
</evidence>